<dbReference type="GO" id="GO:0006406">
    <property type="term" value="P:mRNA export from nucleus"/>
    <property type="evidence" value="ECO:0007669"/>
    <property type="project" value="TreeGrafter"/>
</dbReference>
<evidence type="ECO:0000313" key="4">
    <source>
        <dbReference type="RefSeq" id="XP_003738132.2"/>
    </source>
</evidence>
<feature type="region of interest" description="Disordered" evidence="1">
    <location>
        <begin position="210"/>
        <end position="258"/>
    </location>
</feature>
<feature type="compositionally biased region" description="Basic and acidic residues" evidence="1">
    <location>
        <begin position="426"/>
        <end position="436"/>
    </location>
</feature>
<feature type="compositionally biased region" description="Low complexity" evidence="1">
    <location>
        <begin position="413"/>
        <end position="423"/>
    </location>
</feature>
<dbReference type="Gene3D" id="3.30.70.330">
    <property type="match status" value="1"/>
</dbReference>
<feature type="region of interest" description="Disordered" evidence="1">
    <location>
        <begin position="103"/>
        <end position="173"/>
    </location>
</feature>
<name>A0AAJ6QMY3_9ACAR</name>
<feature type="compositionally biased region" description="Polar residues" evidence="1">
    <location>
        <begin position="226"/>
        <end position="242"/>
    </location>
</feature>
<dbReference type="Proteomes" id="UP000694867">
    <property type="component" value="Unplaced"/>
</dbReference>
<evidence type="ECO:0000256" key="1">
    <source>
        <dbReference type="SAM" id="MobiDB-lite"/>
    </source>
</evidence>
<dbReference type="GO" id="GO:0070390">
    <property type="term" value="C:transcription export complex 2"/>
    <property type="evidence" value="ECO:0007669"/>
    <property type="project" value="TreeGrafter"/>
</dbReference>
<dbReference type="InterPro" id="IPR012677">
    <property type="entry name" value="Nucleotide-bd_a/b_plait_sf"/>
</dbReference>
<dbReference type="GO" id="GO:0005737">
    <property type="term" value="C:cytoplasm"/>
    <property type="evidence" value="ECO:0007669"/>
    <property type="project" value="TreeGrafter"/>
</dbReference>
<evidence type="ECO:0000259" key="2">
    <source>
        <dbReference type="Pfam" id="PF03399"/>
    </source>
</evidence>
<dbReference type="InterPro" id="IPR035979">
    <property type="entry name" value="RBD_domain_sf"/>
</dbReference>
<feature type="region of interest" description="Disordered" evidence="1">
    <location>
        <begin position="1500"/>
        <end position="1519"/>
    </location>
</feature>
<protein>
    <submittedName>
        <fullName evidence="4">Uncharacterized protein LOC100908906</fullName>
    </submittedName>
</protein>
<dbReference type="Gene3D" id="1.25.40.990">
    <property type="match status" value="1"/>
</dbReference>
<feature type="compositionally biased region" description="Polar residues" evidence="1">
    <location>
        <begin position="103"/>
        <end position="113"/>
    </location>
</feature>
<feature type="region of interest" description="Disordered" evidence="1">
    <location>
        <begin position="331"/>
        <end position="459"/>
    </location>
</feature>
<proteinExistence type="predicted"/>
<feature type="domain" description="SAC3/GANP/THP3 conserved" evidence="2">
    <location>
        <begin position="522"/>
        <end position="808"/>
    </location>
</feature>
<gene>
    <name evidence="4" type="primary">LOC100908906</name>
</gene>
<dbReference type="CTD" id="44271"/>
<dbReference type="PANTHER" id="PTHR12436">
    <property type="entry name" value="80 KDA MCM3-ASSOCIATED PROTEIN"/>
    <property type="match status" value="1"/>
</dbReference>
<dbReference type="RefSeq" id="XP_003738132.2">
    <property type="nucleotide sequence ID" value="XM_003738084.3"/>
</dbReference>
<reference evidence="4" key="1">
    <citation type="submission" date="2025-08" db="UniProtKB">
        <authorList>
            <consortium name="RefSeq"/>
        </authorList>
    </citation>
    <scope>IDENTIFICATION</scope>
</reference>
<accession>A0AAJ6QMY3</accession>
<dbReference type="PANTHER" id="PTHR12436:SF3">
    <property type="entry name" value="GERMINAL-CENTER ASSOCIATED NUCLEAR PROTEIN"/>
    <property type="match status" value="1"/>
</dbReference>
<sequence>MAVIRHGTDLAMAAERAQIDTSTLKTLILKNLPPCLKDRASLLEAMSKYGEVQKVTFRDTDKAIVGFRNHTDAAFAKNALRKESPQYKQISIQWCSLQRSSTEGTPIVSTDKTNPFDARADLSSTASDKASEGDDFHSLSSNPAVSRPEDQSSGKAPQTKSLFGKPRADTSSASRNLFSRALQESTASSSAPDRVTGSSGTIAAALFNPSKESPFTARPFAPGSENFGSTNLFQKQRSSNNPARDEGPSGDHSTNLFAGVGSSTTLFGKPLPSANANTLPKGDVGRGFALFQKQNEQQSGGSSPNFFANLSAPNASSSKAPMTLFGKPVQSVATTETESGSGLSAQNTSKFAFVRSPARPDSSPRRGPNPPLPPTKWLAGAPQPQKESVVRPPFGPRPDGPSSHTNRVWVRNAAPPAAQASSARSLDSRYQLDHRSTLPPFTGMEPTAPSAPPTSMVAPQRPMQTRSQMNFPGSAKLNELLSHSANTLNDRHKLLEMKDKIVREVLSSQPQSGAIKGTCPDMCPEKERYQRGLRNLVDKYEMIQGADGVMDPSRMVKEYQRSSADQEFPLPYELRSPASLNLTMNYLIRFIISAQPASNCGEWFTFIWNRTRAIRKDITQQEIEADPISTGILERCSRFHIHCAHALCEEDPHSFDPKLNNENLTKCLKSLKYSYHDLKLEGVRCTNEAEFVAYEILINLNDAGIAKTITDLEPEIRRHPYVRFAISAMYALHGGNYVRFFNLVNSSPYLVACILHRFFTEVRVRAVSVLSKALNKSEGLTLGTLTADLYFNSESECSAFINNFGIEVGEYGSLNLKAFQQCESRLEDTLSRRISQKMGPSLAQVVYGPGEIPSHNYAPQDSFTQDGMLKRSSLNLPEGAEDQADHFAPAIEFQPPSQLPAKRRQLTDEELQPQVDALLNEVVNEQVSSLLRNIGERQAVSCQVLDSVTNSVVTDVVREVSKSILEAELQADRQRRQLIFDNVCAQVCEEFLSKHVRVFTRAIAAECRAKTVENVCAAISLSNQVRLIDDVVRVMVSQVARAEHEISFNAYRESLAKTLRINHLARRYSRKWRRWVEIQKEVRDFPAGPVLGISKDYRGIKRKSPSQIRRLQLDWDALREKTLSHEHADSRPIHLERIFQQIVKLVIVSNGATQAFEKCRRFFNHDLSVRICPAIPRSLCGSNAVLVLPGDDPAFVIRVRNLTRRLSPAPAIGVVWTDCEPQTDIYDAKHVRWETDKAPLHDVVTDVLGMLAEDIPAEPKFEEASLPAFVRRGIEYCLSKVCVPKDSLPTSVKLMNDIVNHLASVASSENLLQVNSLRLGTAWNSRENLSSLYQRISALTLPIPASNDRSDFIRMVEDDRKVTLLIIKVNIKDFEDDFTFLGHIYNQLCYSLPCGTTVRYLLEDFENYVVPGFWFSRPVPENNLPDSELPDSVEPEFYFIEVEELEEQTPPQRSLDETKREVRELLQRSQRTRMLRPLEPVITCIDNTRVEAADPVVGKSKRKTAVEATQRDPPTPDFRTSKQMKLAMTIDDLKRTVDRLKENRKYENFLRNSAREED</sequence>
<dbReference type="Pfam" id="PF03399">
    <property type="entry name" value="SAC3_GANP"/>
    <property type="match status" value="1"/>
</dbReference>
<dbReference type="KEGG" id="goe:100908906"/>
<dbReference type="SUPFAM" id="SSF54928">
    <property type="entry name" value="RNA-binding domain, RBD"/>
    <property type="match status" value="1"/>
</dbReference>
<dbReference type="InterPro" id="IPR045107">
    <property type="entry name" value="SAC3/GANP/THP3"/>
</dbReference>
<dbReference type="GeneID" id="100908906"/>
<keyword evidence="3" id="KW-1185">Reference proteome</keyword>
<evidence type="ECO:0000313" key="3">
    <source>
        <dbReference type="Proteomes" id="UP000694867"/>
    </source>
</evidence>
<organism evidence="3 4">
    <name type="scientific">Galendromus occidentalis</name>
    <name type="common">western predatory mite</name>
    <dbReference type="NCBI Taxonomy" id="34638"/>
    <lineage>
        <taxon>Eukaryota</taxon>
        <taxon>Metazoa</taxon>
        <taxon>Ecdysozoa</taxon>
        <taxon>Arthropoda</taxon>
        <taxon>Chelicerata</taxon>
        <taxon>Arachnida</taxon>
        <taxon>Acari</taxon>
        <taxon>Parasitiformes</taxon>
        <taxon>Mesostigmata</taxon>
        <taxon>Gamasina</taxon>
        <taxon>Phytoseioidea</taxon>
        <taxon>Phytoseiidae</taxon>
        <taxon>Typhlodrominae</taxon>
        <taxon>Galendromus</taxon>
    </lineage>
</organism>
<dbReference type="InterPro" id="IPR005062">
    <property type="entry name" value="SAC3/GANP/THP3_conserved"/>
</dbReference>
<dbReference type="GO" id="GO:0003676">
    <property type="term" value="F:nucleic acid binding"/>
    <property type="evidence" value="ECO:0007669"/>
    <property type="project" value="InterPro"/>
</dbReference>
<feature type="compositionally biased region" description="Polar residues" evidence="1">
    <location>
        <begin position="331"/>
        <end position="350"/>
    </location>
</feature>